<protein>
    <submittedName>
        <fullName evidence="2">FAD/NAD(P)-binding protein</fullName>
    </submittedName>
</protein>
<accession>A0ABU4HRG9</accession>
<dbReference type="RefSeq" id="WP_318597466.1">
    <property type="nucleotide sequence ID" value="NZ_JAWSTH010000028.1"/>
</dbReference>
<organism evidence="2 3">
    <name type="scientific">Conexibacter stalactiti</name>
    <dbReference type="NCBI Taxonomy" id="1940611"/>
    <lineage>
        <taxon>Bacteria</taxon>
        <taxon>Bacillati</taxon>
        <taxon>Actinomycetota</taxon>
        <taxon>Thermoleophilia</taxon>
        <taxon>Solirubrobacterales</taxon>
        <taxon>Conexibacteraceae</taxon>
        <taxon>Conexibacter</taxon>
    </lineage>
</organism>
<evidence type="ECO:0000259" key="1">
    <source>
        <dbReference type="Pfam" id="PF13454"/>
    </source>
</evidence>
<dbReference type="PANTHER" id="PTHR40254">
    <property type="entry name" value="BLR0577 PROTEIN"/>
    <property type="match status" value="1"/>
</dbReference>
<feature type="domain" description="FAD-dependent urate hydroxylase HpyO/Asp monooxygenase CreE-like FAD/NAD(P)-binding" evidence="1">
    <location>
        <begin position="11"/>
        <end position="161"/>
    </location>
</feature>
<sequence length="473" mass="50237">MLAPSTPYRVVVIGAGFAGSATAVQLLRAWQGGPLELTLLERTRDFGPGVAFSTPDPRHLLNVTAAGMSALPDAPRDFLDWLHARDATAHAGTFAPRLAYGAYLRELLAGAAARLPGVVTFQRRDDEALRIVDGRDERPATVVTRASGELTADAVVVAVGVNRPRTPPGAADGLLDHPGYVADPWDHARIAALARHERVLIVGSGLTMVDVAVTLGGEHDESPELIALSRRGVLPRAHRSTPPAHVTQFRPPLGPLTADRLAAHVEAAALAEVAAGGDWRSAIDGVRPHTQALWQALPLGEQARFLARHARRWEIHRHRMAPGVAARVRELRDSGRLSLRAGSLQRIEPLSDDAIEVAYRTETGVEQLQVGAVVNCTGPDPAPGADGDPLLSSLIEDRLGRAGPLGLGLDCGPDGELRDCDGHPSTRLFTLGALRRGQLWETTAVPEIRCQAADLGRLLAVRGAAVSAQRAVA</sequence>
<dbReference type="InterPro" id="IPR052189">
    <property type="entry name" value="L-asp_N-monooxygenase_NS-form"/>
</dbReference>
<evidence type="ECO:0000313" key="3">
    <source>
        <dbReference type="Proteomes" id="UP001284601"/>
    </source>
</evidence>
<gene>
    <name evidence="2" type="ORF">R7226_12330</name>
</gene>
<dbReference type="PANTHER" id="PTHR40254:SF1">
    <property type="entry name" value="BLR0577 PROTEIN"/>
    <property type="match status" value="1"/>
</dbReference>
<keyword evidence="3" id="KW-1185">Reference proteome</keyword>
<reference evidence="3" key="1">
    <citation type="submission" date="2023-07" db="EMBL/GenBank/DDBJ databases">
        <title>Conexibacter stalactiti sp. nov., isolated from stalactites in a lava cave and emended description of the genus Conexibacter.</title>
        <authorList>
            <person name="Lee S.D."/>
        </authorList>
    </citation>
    <scope>NUCLEOTIDE SEQUENCE [LARGE SCALE GENOMIC DNA]</scope>
    <source>
        <strain evidence="3">KCTC 39840</strain>
    </source>
</reference>
<name>A0ABU4HRG9_9ACTN</name>
<dbReference type="Pfam" id="PF13454">
    <property type="entry name" value="NAD_binding_9"/>
    <property type="match status" value="1"/>
</dbReference>
<evidence type="ECO:0000313" key="2">
    <source>
        <dbReference type="EMBL" id="MDW5595130.1"/>
    </source>
</evidence>
<proteinExistence type="predicted"/>
<dbReference type="EMBL" id="JAWSTH010000028">
    <property type="protein sequence ID" value="MDW5595130.1"/>
    <property type="molecule type" value="Genomic_DNA"/>
</dbReference>
<comment type="caution">
    <text evidence="2">The sequence shown here is derived from an EMBL/GenBank/DDBJ whole genome shotgun (WGS) entry which is preliminary data.</text>
</comment>
<dbReference type="PRINTS" id="PR00368">
    <property type="entry name" value="FADPNR"/>
</dbReference>
<dbReference type="SUPFAM" id="SSF51905">
    <property type="entry name" value="FAD/NAD(P)-binding domain"/>
    <property type="match status" value="1"/>
</dbReference>
<dbReference type="InterPro" id="IPR038732">
    <property type="entry name" value="HpyO/CreE_NAD-binding"/>
</dbReference>
<dbReference type="Proteomes" id="UP001284601">
    <property type="component" value="Unassembled WGS sequence"/>
</dbReference>
<dbReference type="Gene3D" id="3.50.50.60">
    <property type="entry name" value="FAD/NAD(P)-binding domain"/>
    <property type="match status" value="1"/>
</dbReference>
<dbReference type="InterPro" id="IPR036188">
    <property type="entry name" value="FAD/NAD-bd_sf"/>
</dbReference>